<dbReference type="InterPro" id="IPR054790">
    <property type="entry name" value="MurU"/>
</dbReference>
<sequence length="226" mass="24750">MKAMILAAGRGERLRPLTDTLPKPLVSVLGKPLIVYHIERLASIGIKDIVINHAWLGEKLVEYLGDGSQFAVKLHYSAEESALETGGGIKRALPLLGDVFLVINGDVFMDYLPVDIDEGLSQIESGKLAHLWLVDNPVQHPNGDFLLRDGLLASHGDVGESALTFSGVGLYHRSLFEETAEACFPLAPLLKNHMRKNAISGSHFKGYWCDVGTVSRLEALELRLKN</sequence>
<dbReference type="SUPFAM" id="SSF53448">
    <property type="entry name" value="Nucleotide-diphospho-sugar transferases"/>
    <property type="match status" value="1"/>
</dbReference>
<dbReference type="Gene3D" id="3.90.550.10">
    <property type="entry name" value="Spore Coat Polysaccharide Biosynthesis Protein SpsA, Chain A"/>
    <property type="match status" value="1"/>
</dbReference>
<dbReference type="CDD" id="cd06422">
    <property type="entry name" value="NTP_transferase_like_1"/>
    <property type="match status" value="1"/>
</dbReference>
<dbReference type="RefSeq" id="WP_142872208.1">
    <property type="nucleotide sequence ID" value="NZ_CP045503.2"/>
</dbReference>
<dbReference type="EMBL" id="CP045503">
    <property type="protein sequence ID" value="QPG56834.1"/>
    <property type="molecule type" value="Genomic_DNA"/>
</dbReference>
<evidence type="ECO:0000313" key="5">
    <source>
        <dbReference type="Proteomes" id="UP000316416"/>
    </source>
</evidence>
<keyword evidence="5" id="KW-1185">Reference proteome</keyword>
<organism evidence="4 5">
    <name type="scientific">Shewanella eurypsychrophilus</name>
    <dbReference type="NCBI Taxonomy" id="2593656"/>
    <lineage>
        <taxon>Bacteria</taxon>
        <taxon>Pseudomonadati</taxon>
        <taxon>Pseudomonadota</taxon>
        <taxon>Gammaproteobacteria</taxon>
        <taxon>Alteromonadales</taxon>
        <taxon>Shewanellaceae</taxon>
        <taxon>Shewanella</taxon>
    </lineage>
</organism>
<reference evidence="4" key="1">
    <citation type="submission" date="2021-07" db="EMBL/GenBank/DDBJ databases">
        <title>Shewanella sp. YLB-07 whole genome sequence.</title>
        <authorList>
            <person name="Yu L."/>
        </authorList>
    </citation>
    <scope>NUCLEOTIDE SEQUENCE</scope>
    <source>
        <strain evidence="4">YLB-08</strain>
    </source>
</reference>
<accession>A0ABX6V4F8</accession>
<protein>
    <submittedName>
        <fullName evidence="4">Nucleotidyltransferase family protein</fullName>
    </submittedName>
</protein>
<dbReference type="Pfam" id="PF00483">
    <property type="entry name" value="NTP_transferase"/>
    <property type="match status" value="1"/>
</dbReference>
<evidence type="ECO:0000259" key="3">
    <source>
        <dbReference type="Pfam" id="PF00483"/>
    </source>
</evidence>
<name>A0ABX6V4F8_9GAMM</name>
<dbReference type="PANTHER" id="PTHR43584:SF8">
    <property type="entry name" value="N-ACETYLMURAMATE ALPHA-1-PHOSPHATE URIDYLYLTRANSFERASE"/>
    <property type="match status" value="1"/>
</dbReference>
<feature type="domain" description="Nucleotidyl transferase" evidence="3">
    <location>
        <begin position="2"/>
        <end position="111"/>
    </location>
</feature>
<dbReference type="NCBIfam" id="NF045761">
    <property type="entry name" value="NAMPUrTaseMurU"/>
    <property type="match status" value="1"/>
</dbReference>
<evidence type="ECO:0000256" key="1">
    <source>
        <dbReference type="ARBA" id="ARBA00022679"/>
    </source>
</evidence>
<keyword evidence="1" id="KW-0808">Transferase</keyword>
<dbReference type="PANTHER" id="PTHR43584">
    <property type="entry name" value="NUCLEOTIDYL TRANSFERASE"/>
    <property type="match status" value="1"/>
</dbReference>
<dbReference type="InterPro" id="IPR029044">
    <property type="entry name" value="Nucleotide-diphossugar_trans"/>
</dbReference>
<dbReference type="Proteomes" id="UP000316416">
    <property type="component" value="Chromosome"/>
</dbReference>
<keyword evidence="2" id="KW-0548">Nucleotidyltransferase</keyword>
<evidence type="ECO:0000313" key="4">
    <source>
        <dbReference type="EMBL" id="QPG56834.1"/>
    </source>
</evidence>
<dbReference type="InterPro" id="IPR005835">
    <property type="entry name" value="NTP_transferase_dom"/>
</dbReference>
<dbReference type="InterPro" id="IPR050065">
    <property type="entry name" value="GlmU-like"/>
</dbReference>
<gene>
    <name evidence="4" type="ORF">FM038_004865</name>
</gene>
<evidence type="ECO:0000256" key="2">
    <source>
        <dbReference type="ARBA" id="ARBA00022695"/>
    </source>
</evidence>
<proteinExistence type="predicted"/>